<feature type="transmembrane region" description="Helical" evidence="6">
    <location>
        <begin position="223"/>
        <end position="248"/>
    </location>
</feature>
<dbReference type="PANTHER" id="PTHR37994:SF3">
    <property type="entry name" value="ER TRANSPORTER 6TM N-TERMINAL DOMAIN-CONTAINING PROTEIN"/>
    <property type="match status" value="1"/>
</dbReference>
<feature type="domain" description="Putative ER transporter 6TM N-terminal" evidence="8">
    <location>
        <begin position="40"/>
        <end position="480"/>
    </location>
</feature>
<feature type="transmembrane region" description="Helical" evidence="6">
    <location>
        <begin position="761"/>
        <end position="780"/>
    </location>
</feature>
<keyword evidence="4 6" id="KW-0472">Membrane</keyword>
<dbReference type="InterPro" id="IPR018823">
    <property type="entry name" value="ArAE_2_N"/>
</dbReference>
<comment type="subcellular location">
    <subcellularLocation>
        <location evidence="1">Membrane</location>
        <topology evidence="1">Multi-pass membrane protein</topology>
    </subcellularLocation>
</comment>
<accession>A0A8E2AW45</accession>
<feature type="transmembrane region" description="Helical" evidence="6">
    <location>
        <begin position="616"/>
        <end position="633"/>
    </location>
</feature>
<dbReference type="Pfam" id="PF13515">
    <property type="entry name" value="FUSC_2"/>
    <property type="match status" value="1"/>
</dbReference>
<keyword evidence="3 6" id="KW-1133">Transmembrane helix</keyword>
<evidence type="ECO:0000256" key="2">
    <source>
        <dbReference type="ARBA" id="ARBA00022692"/>
    </source>
</evidence>
<dbReference type="InterPro" id="IPR049453">
    <property type="entry name" value="Memb_transporter_dom"/>
</dbReference>
<feature type="domain" description="Integral membrane bound transporter" evidence="9">
    <location>
        <begin position="635"/>
        <end position="775"/>
    </location>
</feature>
<dbReference type="PANTHER" id="PTHR37994">
    <property type="entry name" value="ARAE_2_N DOMAIN-CONTAINING PROTEIN-RELATED"/>
    <property type="match status" value="1"/>
</dbReference>
<organism evidence="10 11">
    <name type="scientific">Obba rivulosa</name>
    <dbReference type="NCBI Taxonomy" id="1052685"/>
    <lineage>
        <taxon>Eukaryota</taxon>
        <taxon>Fungi</taxon>
        <taxon>Dikarya</taxon>
        <taxon>Basidiomycota</taxon>
        <taxon>Agaricomycotina</taxon>
        <taxon>Agaricomycetes</taxon>
        <taxon>Polyporales</taxon>
        <taxon>Gelatoporiaceae</taxon>
        <taxon>Obba</taxon>
    </lineage>
</organism>
<evidence type="ECO:0000256" key="5">
    <source>
        <dbReference type="SAM" id="MobiDB-lite"/>
    </source>
</evidence>
<feature type="region of interest" description="Disordered" evidence="5">
    <location>
        <begin position="562"/>
        <end position="588"/>
    </location>
</feature>
<evidence type="ECO:0000256" key="4">
    <source>
        <dbReference type="ARBA" id="ARBA00023136"/>
    </source>
</evidence>
<evidence type="ECO:0008006" key="12">
    <source>
        <dbReference type="Google" id="ProtNLM"/>
    </source>
</evidence>
<name>A0A8E2AW45_9APHY</name>
<feature type="transmembrane region" description="Helical" evidence="6">
    <location>
        <begin position="197"/>
        <end position="217"/>
    </location>
</feature>
<dbReference type="Pfam" id="PF10337">
    <property type="entry name" value="ArAE_2_N"/>
    <property type="match status" value="1"/>
</dbReference>
<evidence type="ECO:0000259" key="7">
    <source>
        <dbReference type="Pfam" id="PF10334"/>
    </source>
</evidence>
<dbReference type="Proteomes" id="UP000250043">
    <property type="component" value="Unassembled WGS sequence"/>
</dbReference>
<feature type="transmembrane region" description="Helical" evidence="6">
    <location>
        <begin position="173"/>
        <end position="190"/>
    </location>
</feature>
<dbReference type="AlphaFoldDB" id="A0A8E2AW45"/>
<feature type="compositionally biased region" description="Basic and acidic residues" evidence="5">
    <location>
        <begin position="574"/>
        <end position="588"/>
    </location>
</feature>
<feature type="transmembrane region" description="Helical" evidence="6">
    <location>
        <begin position="102"/>
        <end position="120"/>
    </location>
</feature>
<feature type="region of interest" description="Disordered" evidence="5">
    <location>
        <begin position="1"/>
        <end position="27"/>
    </location>
</feature>
<evidence type="ECO:0000313" key="11">
    <source>
        <dbReference type="Proteomes" id="UP000250043"/>
    </source>
</evidence>
<evidence type="ECO:0000313" key="10">
    <source>
        <dbReference type="EMBL" id="OCH89189.1"/>
    </source>
</evidence>
<feature type="transmembrane region" description="Helical" evidence="6">
    <location>
        <begin position="724"/>
        <end position="741"/>
    </location>
</feature>
<dbReference type="OrthoDB" id="2274698at2759"/>
<proteinExistence type="predicted"/>
<feature type="domain" description="DUF2421" evidence="7">
    <location>
        <begin position="780"/>
        <end position="1006"/>
    </location>
</feature>
<sequence>MTSSAPPDRDTAAEKTRSEDASPARPGATRGLTARILAKLPPWAANNLRAKRSLKLWARCWLASWVCFVLLLPNKSVTQLGNAAFFALLGSFMVPPNVPLQIYIFLLSTLVVGLCLGWGLGSAAMRAALAARNQELLREQLLKTEQSAAGLANVDALFQASIFQGNFLDTRSSVVYGCFLGASAFLFALIRAYAPKLVILSVFATISMDVFCSYGPLFPFGEYTIVLSLVESLACYVAIGLILIVFLFPETLNHAYLLTVSGLLDNLKGMVEIQEEVLNAQPEDLAPGTPLAAKLQASRAAVIGKIQQVTAPLTFINFEFSWGKWSGSDIKKLSDPLLAVIARIASLQSFAKMVGNPSLSADASTVSLSTAAESAAEDASPVFGDTHLLRHYRKQYRAAEAAHNARIADVLPAIRSATHELRAACAATLGAVRAVVDTVNTRRYARDGGAAADAARGALRARAGELDAALDAFRARGRLALSQPFEGLLRRAETERDVPLRALYVSYCFAAMLVVVAEAVRALAGAVAALAERRTRNRLWWPQGLRHVARALVERAGAGEQVLGEDGVPDDGGEETREEKSYKLDPDSRPPTNFMQRVANRLHNVYRWSRTPEARFAVKYAVVTVLLWLPSVLRHSAHFVYAQKGLWALIMAQTTLNIYVSDQIFNYVMRLLGTFFGALVGLVCWYIGSGHGNGNPFGMGASVAVFLLPLIFLRLFAPPQYLQGVIMSGATFTLVVGYSWLDGHIAVIGNVGRGWSVAWRRWVLVMIGCLASFIIMMLPPTSGRKAVRLRNASTISSLSYIYSHLMAAWISDLRAGSDEKDYIQGPDWRAKFRKMICEAGEQLQALRAQTQIARWEGNVRGVWPKEEYERLVNVQAEMVGSLALLGGALSHLDRNMRVAFLQYTKVVNPNFISDVVSTFSHISQSLRTGEPLHKAQYQNLLDRLHYHGDMAYSAFAQETQEKGRKEAVHAVTSYEYMFYASGIVAVFQVLEGLNELRSITARLCGEVPLEGFERWREEYDRVHLVV</sequence>
<dbReference type="Pfam" id="PF10334">
    <property type="entry name" value="BRE4"/>
    <property type="match status" value="1"/>
</dbReference>
<feature type="transmembrane region" description="Helical" evidence="6">
    <location>
        <begin position="700"/>
        <end position="717"/>
    </location>
</feature>
<protein>
    <recommendedName>
        <fullName evidence="12">DUF2421 domain-containing protein</fullName>
    </recommendedName>
</protein>
<evidence type="ECO:0000259" key="9">
    <source>
        <dbReference type="Pfam" id="PF13515"/>
    </source>
</evidence>
<keyword evidence="11" id="KW-1185">Reference proteome</keyword>
<feature type="transmembrane region" description="Helical" evidence="6">
    <location>
        <begin position="56"/>
        <end position="73"/>
    </location>
</feature>
<reference evidence="10 11" key="1">
    <citation type="submission" date="2016-07" db="EMBL/GenBank/DDBJ databases">
        <title>Draft genome of the white-rot fungus Obba rivulosa 3A-2.</title>
        <authorList>
            <consortium name="DOE Joint Genome Institute"/>
            <person name="Miettinen O."/>
            <person name="Riley R."/>
            <person name="Acob R."/>
            <person name="Barry K."/>
            <person name="Cullen D."/>
            <person name="De Vries R."/>
            <person name="Hainaut M."/>
            <person name="Hatakka A."/>
            <person name="Henrissat B."/>
            <person name="Hilden K."/>
            <person name="Kuo R."/>
            <person name="Labutti K."/>
            <person name="Lipzen A."/>
            <person name="Makela M.R."/>
            <person name="Sandor L."/>
            <person name="Spatafora J.W."/>
            <person name="Grigoriev I.V."/>
            <person name="Hibbett D.S."/>
        </authorList>
    </citation>
    <scope>NUCLEOTIDE SEQUENCE [LARGE SCALE GENOMIC DNA]</scope>
    <source>
        <strain evidence="10 11">3A-2</strain>
    </source>
</reference>
<evidence type="ECO:0000256" key="1">
    <source>
        <dbReference type="ARBA" id="ARBA00004141"/>
    </source>
</evidence>
<evidence type="ECO:0000259" key="8">
    <source>
        <dbReference type="Pfam" id="PF10337"/>
    </source>
</evidence>
<dbReference type="EMBL" id="KV722433">
    <property type="protein sequence ID" value="OCH89189.1"/>
    <property type="molecule type" value="Genomic_DNA"/>
</dbReference>
<keyword evidence="2 6" id="KW-0812">Transmembrane</keyword>
<evidence type="ECO:0000256" key="3">
    <source>
        <dbReference type="ARBA" id="ARBA00022989"/>
    </source>
</evidence>
<feature type="compositionally biased region" description="Basic and acidic residues" evidence="5">
    <location>
        <begin position="7"/>
        <end position="22"/>
    </location>
</feature>
<dbReference type="GO" id="GO:0016020">
    <property type="term" value="C:membrane"/>
    <property type="evidence" value="ECO:0007669"/>
    <property type="project" value="UniProtKB-SubCell"/>
</dbReference>
<feature type="transmembrane region" description="Helical" evidence="6">
    <location>
        <begin position="667"/>
        <end position="688"/>
    </location>
</feature>
<gene>
    <name evidence="10" type="ORF">OBBRIDRAFT_819839</name>
</gene>
<dbReference type="InterPro" id="IPR018820">
    <property type="entry name" value="BRE4-related_DUF2421"/>
</dbReference>
<evidence type="ECO:0000256" key="6">
    <source>
        <dbReference type="SAM" id="Phobius"/>
    </source>
</evidence>